<dbReference type="Gene3D" id="1.20.120.730">
    <property type="entry name" value="Sec23/Sec24 helical domain"/>
    <property type="match status" value="1"/>
</dbReference>
<evidence type="ECO:0000313" key="5">
    <source>
        <dbReference type="Proteomes" id="UP000001568"/>
    </source>
</evidence>
<dbReference type="KEGG" id="olu:OSTLU_24928"/>
<feature type="domain" description="Sec23/Sec24 trunk" evidence="2">
    <location>
        <begin position="268"/>
        <end position="448"/>
    </location>
</feature>
<dbReference type="InterPro" id="IPR050550">
    <property type="entry name" value="SEC23_SEC24_subfamily"/>
</dbReference>
<reference evidence="4 5" key="1">
    <citation type="journal article" date="2007" name="Proc. Natl. Acad. Sci. U.S.A.">
        <title>The tiny eukaryote Ostreococcus provides genomic insights into the paradox of plankton speciation.</title>
        <authorList>
            <person name="Palenik B."/>
            <person name="Grimwood J."/>
            <person name="Aerts A."/>
            <person name="Rouze P."/>
            <person name="Salamov A."/>
            <person name="Putnam N."/>
            <person name="Dupont C."/>
            <person name="Jorgensen R."/>
            <person name="Derelle E."/>
            <person name="Rombauts S."/>
            <person name="Zhou K."/>
            <person name="Otillar R."/>
            <person name="Merchant S.S."/>
            <person name="Podell S."/>
            <person name="Gaasterland T."/>
            <person name="Napoli C."/>
            <person name="Gendler K."/>
            <person name="Manuell A."/>
            <person name="Tai V."/>
            <person name="Vallon O."/>
            <person name="Piganeau G."/>
            <person name="Jancek S."/>
            <person name="Heijde M."/>
            <person name="Jabbari K."/>
            <person name="Bowler C."/>
            <person name="Lohr M."/>
            <person name="Robbens S."/>
            <person name="Werner G."/>
            <person name="Dubchak I."/>
            <person name="Pazour G.J."/>
            <person name="Ren Q."/>
            <person name="Paulsen I."/>
            <person name="Delwiche C."/>
            <person name="Schmutz J."/>
            <person name="Rokhsar D."/>
            <person name="Van de Peer Y."/>
            <person name="Moreau H."/>
            <person name="Grigoriev I.V."/>
        </authorList>
    </citation>
    <scope>NUCLEOTIDE SEQUENCE [LARGE SCALE GENOMIC DNA]</scope>
    <source>
        <strain evidence="4 5">CCE9901</strain>
    </source>
</reference>
<evidence type="ECO:0000313" key="4">
    <source>
        <dbReference type="EMBL" id="ABO97636.1"/>
    </source>
</evidence>
<keyword evidence="5" id="KW-1185">Reference proteome</keyword>
<proteinExistence type="predicted"/>
<dbReference type="AlphaFoldDB" id="A4S1D0"/>
<gene>
    <name evidence="4" type="ORF">OSTLU_24928</name>
</gene>
<dbReference type="Pfam" id="PF04815">
    <property type="entry name" value="Sec23_helical"/>
    <property type="match status" value="1"/>
</dbReference>
<dbReference type="STRING" id="436017.A4S1D0"/>
<dbReference type="SUPFAM" id="SSF82919">
    <property type="entry name" value="Zn-finger domain of Sec23/24"/>
    <property type="match status" value="1"/>
</dbReference>
<dbReference type="InterPro" id="IPR036174">
    <property type="entry name" value="Znf_Sec23_Sec24_sf"/>
</dbReference>
<dbReference type="GO" id="GO:0000149">
    <property type="term" value="F:SNARE binding"/>
    <property type="evidence" value="ECO:0007669"/>
    <property type="project" value="TreeGrafter"/>
</dbReference>
<dbReference type="OrthoDB" id="49016at2759"/>
<sequence length="824" mass="90554">MRPFADENASPAVMDDKPRSSSKRATPAVVRWTTTALPRDAELKRELHIPLGIVVNPLDRRAVCRRIARLKSPERIARCSSCYGYVSAHCRVNANGFRCCACGTYTLWRDAAKGSRYSKGLAAIQALPEISGETYEFDVAVETISDGKSEVETEEASETLEANDWRRRAVRNDASTAGTSRRNARAIVAIVDLNGAGEEYCELVKLALGSAMEALDGEDARFGVFTFRGDTLEAIDFSDVGAKDVQDVDGVRLKYFDSHANPRKHGFIRRVQDVVSSIGDVLTSLLTPTPGWKDVISDAIDDRIVGDMSTTDGRSEGRIFGPVLDEVLSFIEQAVDDGFISSARVLAFLRGGPSRGVGSCDVGRLSKSVADVLLHENARPTMEDFEFASREADSLMIPAHDHYESVGERCLIRGVEVDVVVTSDDFNDLTTLAPLAERSGGTFLLYPNAQNIPIVGDIYRLLRNEKAINATLRIRSTADLEIANAYGSLHADKAYPGLYHIASCATKDTFAFDFDYATSAGLEEDLNGGYPKIQLAFEYTCITRDVDRATGEVVVHRRRRRRIHSCRANIARSARDVYKHVDANAVMCVLARQALMTADEEGSTEARRALVDWFIAFSSAARKTSNTFEFVTDVVPRLVYGLLRSKILHPMGSHPDARVAARSRLLRFDADDSATYAYPELRAFEECNEGEENAIDGTNGSSSLFSKGRMPLRRQEVEAANGVLLIRGDDEVVVAYIGPEAVASCPPAHGSALDREIRRIREQSFEGTFLPRVTHVRLGGADDPSPVDARLVEELESEFAPGAYDGFVDFCARAGEEIDRVARR</sequence>
<evidence type="ECO:0000259" key="2">
    <source>
        <dbReference type="Pfam" id="PF04811"/>
    </source>
</evidence>
<dbReference type="Gene3D" id="3.40.20.10">
    <property type="entry name" value="Severin"/>
    <property type="match status" value="1"/>
</dbReference>
<evidence type="ECO:0000259" key="3">
    <source>
        <dbReference type="Pfam" id="PF04815"/>
    </source>
</evidence>
<dbReference type="Gramene" id="ABO97636">
    <property type="protein sequence ID" value="ABO97636"/>
    <property type="gene ID" value="OSTLU_24928"/>
</dbReference>
<dbReference type="GO" id="GO:0008270">
    <property type="term" value="F:zinc ion binding"/>
    <property type="evidence" value="ECO:0007669"/>
    <property type="project" value="InterPro"/>
</dbReference>
<dbReference type="Pfam" id="PF04811">
    <property type="entry name" value="Sec23_trunk"/>
    <property type="match status" value="1"/>
</dbReference>
<dbReference type="GeneID" id="5003294"/>
<dbReference type="GO" id="GO:0030127">
    <property type="term" value="C:COPII vesicle coat"/>
    <property type="evidence" value="ECO:0007669"/>
    <property type="project" value="InterPro"/>
</dbReference>
<dbReference type="InterPro" id="IPR006900">
    <property type="entry name" value="Sec23/24_helical_dom"/>
</dbReference>
<dbReference type="SUPFAM" id="SSF81811">
    <property type="entry name" value="Helical domain of Sec23/24"/>
    <property type="match status" value="1"/>
</dbReference>
<dbReference type="Gene3D" id="3.40.50.410">
    <property type="entry name" value="von Willebrand factor, type A domain"/>
    <property type="match status" value="1"/>
</dbReference>
<feature type="region of interest" description="Disordered" evidence="1">
    <location>
        <begin position="1"/>
        <end position="25"/>
    </location>
</feature>
<dbReference type="Proteomes" id="UP000001568">
    <property type="component" value="Chromosome 8"/>
</dbReference>
<dbReference type="Gene3D" id="2.60.40.1670">
    <property type="entry name" value="beta-sandwich domain of Sec23/24"/>
    <property type="match status" value="1"/>
</dbReference>
<dbReference type="HOGENOM" id="CLU_023158_0_0_1"/>
<dbReference type="Gene3D" id="2.30.30.380">
    <property type="entry name" value="Zn-finger domain of Sec23/24"/>
    <property type="match status" value="1"/>
</dbReference>
<dbReference type="RefSeq" id="XP_001419343.1">
    <property type="nucleotide sequence ID" value="XM_001419306.1"/>
</dbReference>
<evidence type="ECO:0000256" key="1">
    <source>
        <dbReference type="SAM" id="MobiDB-lite"/>
    </source>
</evidence>
<dbReference type="EMBL" id="CP000588">
    <property type="protein sequence ID" value="ABO97636.1"/>
    <property type="molecule type" value="Genomic_DNA"/>
</dbReference>
<dbReference type="GO" id="GO:0090110">
    <property type="term" value="P:COPII-coated vesicle cargo loading"/>
    <property type="evidence" value="ECO:0007669"/>
    <property type="project" value="TreeGrafter"/>
</dbReference>
<dbReference type="InterPro" id="IPR029006">
    <property type="entry name" value="ADF-H/Gelsolin-like_dom_sf"/>
</dbReference>
<evidence type="ECO:0008006" key="6">
    <source>
        <dbReference type="Google" id="ProtNLM"/>
    </source>
</evidence>
<dbReference type="InterPro" id="IPR006896">
    <property type="entry name" value="Sec23/24_trunk_dom"/>
</dbReference>
<dbReference type="PANTHER" id="PTHR13803:SF17">
    <property type="entry name" value="PROTEIN TRANSPORT PROTEIN SEC24"/>
    <property type="match status" value="1"/>
</dbReference>
<name>A4S1D0_OSTLU</name>
<dbReference type="eggNOG" id="KOG1985">
    <property type="taxonomic scope" value="Eukaryota"/>
</dbReference>
<dbReference type="SUPFAM" id="SSF53300">
    <property type="entry name" value="vWA-like"/>
    <property type="match status" value="1"/>
</dbReference>
<dbReference type="OMA" id="LPVPCIK"/>
<protein>
    <recommendedName>
        <fullName evidence="6">VWFA domain-containing protein</fullName>
    </recommendedName>
</protein>
<organism evidence="4 5">
    <name type="scientific">Ostreococcus lucimarinus (strain CCE9901)</name>
    <dbReference type="NCBI Taxonomy" id="436017"/>
    <lineage>
        <taxon>Eukaryota</taxon>
        <taxon>Viridiplantae</taxon>
        <taxon>Chlorophyta</taxon>
        <taxon>Mamiellophyceae</taxon>
        <taxon>Mamiellales</taxon>
        <taxon>Bathycoccaceae</taxon>
        <taxon>Ostreococcus</taxon>
    </lineage>
</organism>
<feature type="domain" description="Sec23/Sec24 helical" evidence="3">
    <location>
        <begin position="582"/>
        <end position="673"/>
    </location>
</feature>
<accession>A4S1D0</accession>
<dbReference type="PANTHER" id="PTHR13803">
    <property type="entry name" value="SEC24-RELATED PROTEIN"/>
    <property type="match status" value="1"/>
</dbReference>
<dbReference type="InterPro" id="IPR036175">
    <property type="entry name" value="Sec23/24_helical_dom_sf"/>
</dbReference>
<dbReference type="SUPFAM" id="SSF81995">
    <property type="entry name" value="beta-sandwich domain of Sec23/24"/>
    <property type="match status" value="1"/>
</dbReference>
<dbReference type="GO" id="GO:0006886">
    <property type="term" value="P:intracellular protein transport"/>
    <property type="evidence" value="ECO:0007669"/>
    <property type="project" value="InterPro"/>
</dbReference>
<dbReference type="GO" id="GO:0070971">
    <property type="term" value="C:endoplasmic reticulum exit site"/>
    <property type="evidence" value="ECO:0007669"/>
    <property type="project" value="TreeGrafter"/>
</dbReference>
<dbReference type="InterPro" id="IPR036465">
    <property type="entry name" value="vWFA_dom_sf"/>
</dbReference>